<evidence type="ECO:0000313" key="1">
    <source>
        <dbReference type="EMBL" id="MBK5931468.1"/>
    </source>
</evidence>
<dbReference type="SUPFAM" id="SSF52343">
    <property type="entry name" value="Ferredoxin reductase-like, C-terminal NADP-linked domain"/>
    <property type="match status" value="1"/>
</dbReference>
<comment type="caution">
    <text evidence="1">The sequence shown here is derived from an EMBL/GenBank/DDBJ whole genome shotgun (WGS) entry which is preliminary data.</text>
</comment>
<protein>
    <recommendedName>
        <fullName evidence="3">Oxidoreductase FAD/NAD(P)-binding domain-containing protein</fullName>
    </recommendedName>
</protein>
<dbReference type="RefSeq" id="WP_201246304.1">
    <property type="nucleotide sequence ID" value="NZ_NHSF01000065.1"/>
</dbReference>
<sequence>MGGHKLLLTNKTERDLICEKELKSHLSTFDGMFYVCGPDAFVEAINDQLQNLGVQLEQLVYEQ</sequence>
<organism evidence="1 2">
    <name type="scientific">Halochromatium salexigens</name>
    <name type="common">Chromatium salexigens</name>
    <dbReference type="NCBI Taxonomy" id="49447"/>
    <lineage>
        <taxon>Bacteria</taxon>
        <taxon>Pseudomonadati</taxon>
        <taxon>Pseudomonadota</taxon>
        <taxon>Gammaproteobacteria</taxon>
        <taxon>Chromatiales</taxon>
        <taxon>Chromatiaceae</taxon>
        <taxon>Halochromatium</taxon>
    </lineage>
</organism>
<dbReference type="Gene3D" id="3.40.50.80">
    <property type="entry name" value="Nucleotide-binding domain of ferredoxin-NADP reductase (FNR) module"/>
    <property type="match status" value="1"/>
</dbReference>
<keyword evidence="2" id="KW-1185">Reference proteome</keyword>
<evidence type="ECO:0008006" key="3">
    <source>
        <dbReference type="Google" id="ProtNLM"/>
    </source>
</evidence>
<name>A0AAJ0XGF9_HALSE</name>
<dbReference type="AlphaFoldDB" id="A0AAJ0XGF9"/>
<evidence type="ECO:0000313" key="2">
    <source>
        <dbReference type="Proteomes" id="UP001296967"/>
    </source>
</evidence>
<accession>A0AAJ0XGF9</accession>
<reference evidence="1" key="1">
    <citation type="submission" date="2017-05" db="EMBL/GenBank/DDBJ databases">
        <authorList>
            <person name="Imhoff J.F."/>
            <person name="Rahn T."/>
            <person name="Kuenzel S."/>
            <person name="Neulinger S.C."/>
        </authorList>
    </citation>
    <scope>NUCLEOTIDE SEQUENCE</scope>
    <source>
        <strain evidence="1">DSM 4395</strain>
    </source>
</reference>
<gene>
    <name evidence="1" type="ORF">CCR82_13315</name>
</gene>
<dbReference type="InterPro" id="IPR039261">
    <property type="entry name" value="FNR_nucleotide-bd"/>
</dbReference>
<dbReference type="EMBL" id="NHSF01000065">
    <property type="protein sequence ID" value="MBK5931468.1"/>
    <property type="molecule type" value="Genomic_DNA"/>
</dbReference>
<reference evidence="1" key="2">
    <citation type="journal article" date="2020" name="Microorganisms">
        <title>Osmotic Adaptation and Compatible Solute Biosynthesis of Phototrophic Bacteria as Revealed from Genome Analyses.</title>
        <authorList>
            <person name="Imhoff J.F."/>
            <person name="Rahn T."/>
            <person name="Kunzel S."/>
            <person name="Keller A."/>
            <person name="Neulinger S.C."/>
        </authorList>
    </citation>
    <scope>NUCLEOTIDE SEQUENCE</scope>
    <source>
        <strain evidence="1">DSM 4395</strain>
    </source>
</reference>
<proteinExistence type="predicted"/>
<dbReference type="Proteomes" id="UP001296967">
    <property type="component" value="Unassembled WGS sequence"/>
</dbReference>